<evidence type="ECO:0000256" key="1">
    <source>
        <dbReference type="SAM" id="MobiDB-lite"/>
    </source>
</evidence>
<organism evidence="2">
    <name type="scientific">mine drainage metagenome</name>
    <dbReference type="NCBI Taxonomy" id="410659"/>
    <lineage>
        <taxon>unclassified sequences</taxon>
        <taxon>metagenomes</taxon>
        <taxon>ecological metagenomes</taxon>
    </lineage>
</organism>
<feature type="region of interest" description="Disordered" evidence="1">
    <location>
        <begin position="32"/>
        <end position="63"/>
    </location>
</feature>
<gene>
    <name evidence="2" type="ORF">CARN4_1892</name>
</gene>
<proteinExistence type="predicted"/>
<evidence type="ECO:0000313" key="2">
    <source>
        <dbReference type="EMBL" id="CBI01571.1"/>
    </source>
</evidence>
<dbReference type="EMBL" id="CABO01000019">
    <property type="protein sequence ID" value="CBI01571.1"/>
    <property type="molecule type" value="Genomic_DNA"/>
</dbReference>
<dbReference type="AlphaFoldDB" id="E6Q311"/>
<comment type="caution">
    <text evidence="2">The sequence shown here is derived from an EMBL/GenBank/DDBJ whole genome shotgun (WGS) entry which is preliminary data.</text>
</comment>
<sequence>MLAEGTGTAITGAVKRISWAQFMANVEREHKSITSYGRVNNDDSAGGKGGSPMFYDAQSGQPL</sequence>
<name>E6Q311_9ZZZZ</name>
<reference evidence="2" key="1">
    <citation type="submission" date="2009-10" db="EMBL/GenBank/DDBJ databases">
        <title>Diversity of trophic interactions inside an arsenic-rich microbial ecosystem.</title>
        <authorList>
            <person name="Bertin P.N."/>
            <person name="Heinrich-Salmeron A."/>
            <person name="Pelletier E."/>
            <person name="Goulhen-Chollet F."/>
            <person name="Arsene-Ploetze F."/>
            <person name="Gallien S."/>
            <person name="Calteau A."/>
            <person name="Vallenet D."/>
            <person name="Casiot C."/>
            <person name="Chane-Woon-Ming B."/>
            <person name="Giloteaux L."/>
            <person name="Barakat M."/>
            <person name="Bonnefoy V."/>
            <person name="Bruneel O."/>
            <person name="Chandler M."/>
            <person name="Cleiss J."/>
            <person name="Duran R."/>
            <person name="Elbaz-Poulichet F."/>
            <person name="Fonknechten N."/>
            <person name="Lauga B."/>
            <person name="Mornico D."/>
            <person name="Ortet P."/>
            <person name="Schaeffer C."/>
            <person name="Siguier P."/>
            <person name="Alexander Thil Smith A."/>
            <person name="Van Dorsselaer A."/>
            <person name="Weissenbach J."/>
            <person name="Medigue C."/>
            <person name="Le Paslier D."/>
        </authorList>
    </citation>
    <scope>NUCLEOTIDE SEQUENCE</scope>
</reference>
<protein>
    <submittedName>
        <fullName evidence="2">Uncharacterized protein</fullName>
    </submittedName>
</protein>
<accession>E6Q311</accession>